<sequence>MGSNLSNKILPKVVVVGRPNVGKSTLFNRFLRERKAITDPTPGVTRDPIEASCIIGNRELLLIDTGGFKLERDDEFDELVSKKAVQMIGEGDLILFLMDVMDVTPEDEAFIELLRPYEEKVILVANKVDTVEKENEVWNLYSYGFSTVLGISAEHNRNIYDLEDAITSRLEFVDIEGKELHNSPDIKITILGKPNAGKSTLANALTKSGNSLVSDIAGTTRDVVEGHFKYEEYDFQILDTAGIRRKSKVKEDVEYYSVNRAIKTIADADIVYLLIDVEEGLTDQDKKIASQIIKHGKGVILVLNKWDVMKELGNDFNAVQDRVRFLFPVLGFAPILNISALKKRGFRDLLKKTVELYNELEKRVETNHLNDALAEWQDFNPAPIVKGKAIKCRYLTQVSVSPLKFVLFVNREKNFPDFYKRYILNQIRKEFGFKNVPITLDLKES</sequence>
<evidence type="ECO:0000256" key="10">
    <source>
        <dbReference type="RuleBase" id="RU004481"/>
    </source>
</evidence>
<comment type="subunit">
    <text evidence="8">Associates with the 50S ribosomal subunit.</text>
</comment>
<dbReference type="Pfam" id="PF14714">
    <property type="entry name" value="KH_dom-like"/>
    <property type="match status" value="1"/>
</dbReference>
<evidence type="ECO:0000256" key="4">
    <source>
        <dbReference type="ARBA" id="ARBA00022737"/>
    </source>
</evidence>
<organism evidence="12 13">
    <name type="scientific">Thiospirochaeta perfilievii</name>
    <dbReference type="NCBI Taxonomy" id="252967"/>
    <lineage>
        <taxon>Bacteria</taxon>
        <taxon>Pseudomonadati</taxon>
        <taxon>Spirochaetota</taxon>
        <taxon>Spirochaetia</taxon>
        <taxon>Spirochaetales</taxon>
        <taxon>Spirochaetaceae</taxon>
        <taxon>Thiospirochaeta</taxon>
    </lineage>
</organism>
<feature type="domain" description="EngA-type G" evidence="11">
    <location>
        <begin position="11"/>
        <end position="174"/>
    </location>
</feature>
<evidence type="ECO:0000256" key="6">
    <source>
        <dbReference type="ARBA" id="ARBA00023134"/>
    </source>
</evidence>
<dbReference type="PANTHER" id="PTHR43834">
    <property type="entry name" value="GTPASE DER"/>
    <property type="match status" value="1"/>
</dbReference>
<dbReference type="InterPro" id="IPR015946">
    <property type="entry name" value="KH_dom-like_a/b"/>
</dbReference>
<comment type="function">
    <text evidence="8 10">GTPase that plays an essential role in the late steps of ribosome biogenesis.</text>
</comment>
<dbReference type="CDD" id="cd01895">
    <property type="entry name" value="EngA2"/>
    <property type="match status" value="1"/>
</dbReference>
<dbReference type="PROSITE" id="PS51712">
    <property type="entry name" value="G_ENGA"/>
    <property type="match status" value="2"/>
</dbReference>
<dbReference type="InterPro" id="IPR027417">
    <property type="entry name" value="P-loop_NTPase"/>
</dbReference>
<dbReference type="Gene3D" id="3.40.50.300">
    <property type="entry name" value="P-loop containing nucleotide triphosphate hydrolases"/>
    <property type="match status" value="2"/>
</dbReference>
<dbReference type="EMBL" id="CP035807">
    <property type="protein sequence ID" value="QEN03621.1"/>
    <property type="molecule type" value="Genomic_DNA"/>
</dbReference>
<evidence type="ECO:0000256" key="7">
    <source>
        <dbReference type="ARBA" id="ARBA00032345"/>
    </source>
</evidence>
<protein>
    <recommendedName>
        <fullName evidence="2 8">GTPase Der</fullName>
    </recommendedName>
    <alternativeName>
        <fullName evidence="7 8">GTP-binding protein EngA</fullName>
    </alternativeName>
</protein>
<feature type="binding site" evidence="8">
    <location>
        <begin position="64"/>
        <end position="68"/>
    </location>
    <ligand>
        <name>GTP</name>
        <dbReference type="ChEBI" id="CHEBI:37565"/>
        <label>1</label>
    </ligand>
</feature>
<dbReference type="SUPFAM" id="SSF52540">
    <property type="entry name" value="P-loop containing nucleoside triphosphate hydrolases"/>
    <property type="match status" value="2"/>
</dbReference>
<reference evidence="12 13" key="1">
    <citation type="submission" date="2019-02" db="EMBL/GenBank/DDBJ databases">
        <authorList>
            <person name="Fomenkov A."/>
            <person name="Dubinina G."/>
            <person name="Grabovich M."/>
            <person name="Vincze T."/>
            <person name="Roberts R.J."/>
        </authorList>
    </citation>
    <scope>NUCLEOTIDE SEQUENCE [LARGE SCALE GENOMIC DNA]</scope>
    <source>
        <strain evidence="12 13">P</strain>
    </source>
</reference>
<keyword evidence="4 10" id="KW-0677">Repeat</keyword>
<gene>
    <name evidence="8 12" type="primary">der</name>
    <name evidence="12" type="ORF">EW093_02535</name>
</gene>
<evidence type="ECO:0000256" key="5">
    <source>
        <dbReference type="ARBA" id="ARBA00022741"/>
    </source>
</evidence>
<dbReference type="PANTHER" id="PTHR43834:SF6">
    <property type="entry name" value="GTPASE DER"/>
    <property type="match status" value="1"/>
</dbReference>
<dbReference type="NCBIfam" id="TIGR00231">
    <property type="entry name" value="small_GTP"/>
    <property type="match status" value="2"/>
</dbReference>
<keyword evidence="6 8" id="KW-0342">GTP-binding</keyword>
<dbReference type="InterPro" id="IPR032859">
    <property type="entry name" value="KH_dom-like"/>
</dbReference>
<evidence type="ECO:0000313" key="13">
    <source>
        <dbReference type="Proteomes" id="UP000323824"/>
    </source>
</evidence>
<dbReference type="OrthoDB" id="9805918at2"/>
<proteinExistence type="inferred from homology"/>
<dbReference type="Pfam" id="PF01926">
    <property type="entry name" value="MMR_HSR1"/>
    <property type="match status" value="2"/>
</dbReference>
<feature type="binding site" evidence="8">
    <location>
        <begin position="192"/>
        <end position="199"/>
    </location>
    <ligand>
        <name>GTP</name>
        <dbReference type="ChEBI" id="CHEBI:37565"/>
        <label>2</label>
    </ligand>
</feature>
<dbReference type="HAMAP" id="MF_00195">
    <property type="entry name" value="GTPase_Der"/>
    <property type="match status" value="1"/>
</dbReference>
<comment type="similarity">
    <text evidence="1 8 9 10">Belongs to the TRAFAC class TrmE-Era-EngA-EngB-Septin-like GTPase superfamily. EngA (Der) GTPase family.</text>
</comment>
<evidence type="ECO:0000256" key="8">
    <source>
        <dbReference type="HAMAP-Rule" id="MF_00195"/>
    </source>
</evidence>
<feature type="binding site" evidence="8">
    <location>
        <begin position="126"/>
        <end position="129"/>
    </location>
    <ligand>
        <name>GTP</name>
        <dbReference type="ChEBI" id="CHEBI:37565"/>
        <label>1</label>
    </ligand>
</feature>
<accession>A0A5C1Q822</accession>
<dbReference type="GO" id="GO:0005525">
    <property type="term" value="F:GTP binding"/>
    <property type="evidence" value="ECO:0007669"/>
    <property type="project" value="UniProtKB-UniRule"/>
</dbReference>
<dbReference type="Proteomes" id="UP000323824">
    <property type="component" value="Chromosome"/>
</dbReference>
<dbReference type="PIRSF" id="PIRSF006485">
    <property type="entry name" value="GTP-binding_EngA"/>
    <property type="match status" value="1"/>
</dbReference>
<feature type="binding site" evidence="8">
    <location>
        <begin position="239"/>
        <end position="243"/>
    </location>
    <ligand>
        <name>GTP</name>
        <dbReference type="ChEBI" id="CHEBI:37565"/>
        <label>2</label>
    </ligand>
</feature>
<dbReference type="InterPro" id="IPR016484">
    <property type="entry name" value="GTPase_Der"/>
</dbReference>
<feature type="domain" description="EngA-type G" evidence="11">
    <location>
        <begin position="186"/>
        <end position="361"/>
    </location>
</feature>
<evidence type="ECO:0000256" key="3">
    <source>
        <dbReference type="ARBA" id="ARBA00022517"/>
    </source>
</evidence>
<dbReference type="GO" id="GO:0043022">
    <property type="term" value="F:ribosome binding"/>
    <property type="evidence" value="ECO:0007669"/>
    <property type="project" value="TreeGrafter"/>
</dbReference>
<keyword evidence="3 8" id="KW-0690">Ribosome biogenesis</keyword>
<dbReference type="CDD" id="cd01894">
    <property type="entry name" value="EngA1"/>
    <property type="match status" value="1"/>
</dbReference>
<evidence type="ECO:0000256" key="9">
    <source>
        <dbReference type="PROSITE-ProRule" id="PRU01049"/>
    </source>
</evidence>
<keyword evidence="5 8" id="KW-0547">Nucleotide-binding</keyword>
<dbReference type="FunFam" id="3.40.50.300:FF:000494">
    <property type="entry name" value="tRNA modification GTPase MnmE"/>
    <property type="match status" value="1"/>
</dbReference>
<dbReference type="FunFam" id="3.30.300.20:FF:000004">
    <property type="entry name" value="GTPase Der"/>
    <property type="match status" value="1"/>
</dbReference>
<keyword evidence="13" id="KW-1185">Reference proteome</keyword>
<dbReference type="InterPro" id="IPR031166">
    <property type="entry name" value="G_ENGA"/>
</dbReference>
<dbReference type="Gene3D" id="3.30.300.20">
    <property type="match status" value="1"/>
</dbReference>
<evidence type="ECO:0000256" key="1">
    <source>
        <dbReference type="ARBA" id="ARBA00008279"/>
    </source>
</evidence>
<dbReference type="GO" id="GO:0042254">
    <property type="term" value="P:ribosome biogenesis"/>
    <property type="evidence" value="ECO:0007669"/>
    <property type="project" value="UniProtKB-KW"/>
</dbReference>
<dbReference type="InterPro" id="IPR005225">
    <property type="entry name" value="Small_GTP-bd"/>
</dbReference>
<name>A0A5C1Q822_9SPIO</name>
<evidence type="ECO:0000259" key="11">
    <source>
        <dbReference type="PROSITE" id="PS51712"/>
    </source>
</evidence>
<dbReference type="PRINTS" id="PR00326">
    <property type="entry name" value="GTP1OBG"/>
</dbReference>
<dbReference type="NCBIfam" id="TIGR03594">
    <property type="entry name" value="GTPase_EngA"/>
    <property type="match status" value="1"/>
</dbReference>
<reference evidence="12 13" key="2">
    <citation type="submission" date="2019-09" db="EMBL/GenBank/DDBJ databases">
        <title>Complete Genome Sequence and Methylome Analysis of free living Spirochaetas.</title>
        <authorList>
            <person name="Leshcheva N."/>
            <person name="Mikheeva N."/>
        </authorList>
    </citation>
    <scope>NUCLEOTIDE SEQUENCE [LARGE SCALE GENOMIC DNA]</scope>
    <source>
        <strain evidence="12 13">P</strain>
    </source>
</reference>
<feature type="binding site" evidence="8">
    <location>
        <begin position="17"/>
        <end position="24"/>
    </location>
    <ligand>
        <name>GTP</name>
        <dbReference type="ChEBI" id="CHEBI:37565"/>
        <label>1</label>
    </ligand>
</feature>
<dbReference type="RefSeq" id="WP_149566879.1">
    <property type="nucleotide sequence ID" value="NZ_CP035807.1"/>
</dbReference>
<dbReference type="KEGG" id="sper:EW093_02535"/>
<evidence type="ECO:0000313" key="12">
    <source>
        <dbReference type="EMBL" id="QEN03621.1"/>
    </source>
</evidence>
<evidence type="ECO:0000256" key="2">
    <source>
        <dbReference type="ARBA" id="ARBA00020953"/>
    </source>
</evidence>
<dbReference type="AlphaFoldDB" id="A0A5C1Q822"/>
<dbReference type="InterPro" id="IPR006073">
    <property type="entry name" value="GTP-bd"/>
</dbReference>
<feature type="binding site" evidence="8">
    <location>
        <begin position="304"/>
        <end position="307"/>
    </location>
    <ligand>
        <name>GTP</name>
        <dbReference type="ChEBI" id="CHEBI:37565"/>
        <label>2</label>
    </ligand>
</feature>